<dbReference type="RefSeq" id="WP_179540791.1">
    <property type="nucleotide sequence ID" value="NZ_BAAALL010000004.1"/>
</dbReference>
<keyword evidence="3" id="KW-1185">Reference proteome</keyword>
<evidence type="ECO:0000256" key="1">
    <source>
        <dbReference type="SAM" id="MobiDB-lite"/>
    </source>
</evidence>
<dbReference type="EMBL" id="JACCFY010000001">
    <property type="protein sequence ID" value="NYJ77285.1"/>
    <property type="molecule type" value="Genomic_DNA"/>
</dbReference>
<sequence>MRRPDPLPPSLYGRIFTRQQALAAGVPEKRLRARDIERVVRGIYRHRPVPGDADVAPAAGVGGPHGEGPHGEGPHVEGVPSETIDLALLQALCSRAPGLWLSHATAARVHGLPLPPRFAGDSAIHVSGRFRGRTVAGLGAVRQHGPIKNTMGEVLEQEGLRLASPERVFIDLMPHLRPDELVVLGDALVREPRAVFEGRGTPLEHA</sequence>
<accession>A0A7Z0K9J4</accession>
<reference evidence="2 3" key="1">
    <citation type="submission" date="2020-07" db="EMBL/GenBank/DDBJ databases">
        <title>Sequencing the genomes of 1000 actinobacteria strains.</title>
        <authorList>
            <person name="Klenk H.-P."/>
        </authorList>
    </citation>
    <scope>NUCLEOTIDE SEQUENCE [LARGE SCALE GENOMIC DNA]</scope>
    <source>
        <strain evidence="2 3">DSM 15475</strain>
    </source>
</reference>
<protein>
    <recommendedName>
        <fullName evidence="4">Transcriptional regulator, AbiEi antitoxin, Type IV TA system</fullName>
    </recommendedName>
</protein>
<evidence type="ECO:0008006" key="4">
    <source>
        <dbReference type="Google" id="ProtNLM"/>
    </source>
</evidence>
<dbReference type="Proteomes" id="UP000535437">
    <property type="component" value="Unassembled WGS sequence"/>
</dbReference>
<organism evidence="2 3">
    <name type="scientific">Nesterenkonia xinjiangensis</name>
    <dbReference type="NCBI Taxonomy" id="225327"/>
    <lineage>
        <taxon>Bacteria</taxon>
        <taxon>Bacillati</taxon>
        <taxon>Actinomycetota</taxon>
        <taxon>Actinomycetes</taxon>
        <taxon>Micrococcales</taxon>
        <taxon>Micrococcaceae</taxon>
        <taxon>Nesterenkonia</taxon>
    </lineage>
</organism>
<name>A0A7Z0K9J4_9MICC</name>
<evidence type="ECO:0000313" key="3">
    <source>
        <dbReference type="Proteomes" id="UP000535437"/>
    </source>
</evidence>
<comment type="caution">
    <text evidence="2">The sequence shown here is derived from an EMBL/GenBank/DDBJ whole genome shotgun (WGS) entry which is preliminary data.</text>
</comment>
<feature type="region of interest" description="Disordered" evidence="1">
    <location>
        <begin position="51"/>
        <end position="76"/>
    </location>
</feature>
<proteinExistence type="predicted"/>
<dbReference type="AlphaFoldDB" id="A0A7Z0K9J4"/>
<gene>
    <name evidence="2" type="ORF">HNR09_000696</name>
</gene>
<evidence type="ECO:0000313" key="2">
    <source>
        <dbReference type="EMBL" id="NYJ77285.1"/>
    </source>
</evidence>